<keyword evidence="2" id="KW-1133">Transmembrane helix</keyword>
<sequence length="287" mass="29917">MSRAQRSRGGRPATRRPPASVAPQTPERPAAPRQVRRTLLRTGLVVVLTAAAAAATALSALVRAFLDFGAGVLALVSLSAAVLWGLTATDRRVAYPDHRLVAQGVHRALGVAGLGFLGLHIWIKVAEGNTSAAAAAVPFTDLDQPVLIGLGTLAGYVFVIVAVTGVARSVFVSPGRARVWRALHMTAYLAWCAALLHGLKSGRVAASWANVAYIVCLAGVGVVLLSRLWLPRAAGTGGPAPRSEKPRSQPYTPPPPPSATATIPIPGRGFPVPEPAPPRLPERGRQV</sequence>
<organism evidence="3">
    <name type="scientific">Streptomyces sp. NBC_00060</name>
    <dbReference type="NCBI Taxonomy" id="2975636"/>
    <lineage>
        <taxon>Bacteria</taxon>
        <taxon>Bacillati</taxon>
        <taxon>Actinomycetota</taxon>
        <taxon>Actinomycetes</taxon>
        <taxon>Kitasatosporales</taxon>
        <taxon>Streptomycetaceae</taxon>
        <taxon>Streptomyces</taxon>
    </lineage>
</organism>
<accession>A0AAU2GT64</accession>
<dbReference type="EMBL" id="CP108253">
    <property type="protein sequence ID" value="WTU38383.1"/>
    <property type="molecule type" value="Genomic_DNA"/>
</dbReference>
<feature type="region of interest" description="Disordered" evidence="1">
    <location>
        <begin position="1"/>
        <end position="33"/>
    </location>
</feature>
<gene>
    <name evidence="3" type="ORF">OHV25_01825</name>
</gene>
<feature type="compositionally biased region" description="Low complexity" evidence="1">
    <location>
        <begin position="10"/>
        <end position="19"/>
    </location>
</feature>
<feature type="transmembrane region" description="Helical" evidence="2">
    <location>
        <begin position="108"/>
        <end position="126"/>
    </location>
</feature>
<feature type="transmembrane region" description="Helical" evidence="2">
    <location>
        <begin position="211"/>
        <end position="230"/>
    </location>
</feature>
<reference evidence="3" key="1">
    <citation type="submission" date="2022-10" db="EMBL/GenBank/DDBJ databases">
        <title>The complete genomes of actinobacterial strains from the NBC collection.</title>
        <authorList>
            <person name="Joergensen T.S."/>
            <person name="Alvarez Arevalo M."/>
            <person name="Sterndorff E.B."/>
            <person name="Faurdal D."/>
            <person name="Vuksanovic O."/>
            <person name="Mourched A.-S."/>
            <person name="Charusanti P."/>
            <person name="Shaw S."/>
            <person name="Blin K."/>
            <person name="Weber T."/>
        </authorList>
    </citation>
    <scope>NUCLEOTIDE SEQUENCE</scope>
    <source>
        <strain evidence="3">NBC_00060</strain>
    </source>
</reference>
<feature type="region of interest" description="Disordered" evidence="1">
    <location>
        <begin position="235"/>
        <end position="287"/>
    </location>
</feature>
<proteinExistence type="predicted"/>
<feature type="transmembrane region" description="Helical" evidence="2">
    <location>
        <begin position="146"/>
        <end position="167"/>
    </location>
</feature>
<feature type="transmembrane region" description="Helical" evidence="2">
    <location>
        <begin position="68"/>
        <end position="87"/>
    </location>
</feature>
<evidence type="ECO:0000256" key="2">
    <source>
        <dbReference type="SAM" id="Phobius"/>
    </source>
</evidence>
<feature type="transmembrane region" description="Helical" evidence="2">
    <location>
        <begin position="179"/>
        <end position="199"/>
    </location>
</feature>
<feature type="transmembrane region" description="Helical" evidence="2">
    <location>
        <begin position="38"/>
        <end position="62"/>
    </location>
</feature>
<dbReference type="InterPro" id="IPR006311">
    <property type="entry name" value="TAT_signal"/>
</dbReference>
<keyword evidence="2" id="KW-0472">Membrane</keyword>
<name>A0AAU2GT64_9ACTN</name>
<dbReference type="AlphaFoldDB" id="A0AAU2GT64"/>
<evidence type="ECO:0000256" key="1">
    <source>
        <dbReference type="SAM" id="MobiDB-lite"/>
    </source>
</evidence>
<dbReference type="PROSITE" id="PS51318">
    <property type="entry name" value="TAT"/>
    <property type="match status" value="1"/>
</dbReference>
<protein>
    <submittedName>
        <fullName evidence="3">Uncharacterized protein</fullName>
    </submittedName>
</protein>
<keyword evidence="2" id="KW-0812">Transmembrane</keyword>
<evidence type="ECO:0000313" key="3">
    <source>
        <dbReference type="EMBL" id="WTU38383.1"/>
    </source>
</evidence>